<accession>A0A317V2J6</accession>
<dbReference type="Proteomes" id="UP000246171">
    <property type="component" value="Unassembled WGS sequence"/>
</dbReference>
<dbReference type="CDD" id="cd12148">
    <property type="entry name" value="fungal_TF_MHR"/>
    <property type="match status" value="1"/>
</dbReference>
<reference evidence="9" key="1">
    <citation type="submission" date="2016-12" db="EMBL/GenBank/DDBJ databases">
        <title>The genomes of Aspergillus section Nigri reveals drivers in fungal speciation.</title>
        <authorList>
            <consortium name="DOE Joint Genome Institute"/>
            <person name="Vesth T.C."/>
            <person name="Nybo J."/>
            <person name="Theobald S."/>
            <person name="Brandl J."/>
            <person name="Frisvad J.C."/>
            <person name="Nielsen K.F."/>
            <person name="Lyhne E.K."/>
            <person name="Kogle M.E."/>
            <person name="Kuo A."/>
            <person name="Riley R."/>
            <person name="Clum A."/>
            <person name="Nolan M."/>
            <person name="Lipzen A."/>
            <person name="Salamov A."/>
            <person name="Henrissat B."/>
            <person name="Wiebenga A."/>
            <person name="De vries R.P."/>
            <person name="Grigoriev I.V."/>
            <person name="Mortensen U.H."/>
            <person name="Andersen M.R."/>
            <person name="Baker S.E."/>
        </authorList>
    </citation>
    <scope>NUCLEOTIDE SEQUENCE</scope>
    <source>
        <strain evidence="9">CBS 122712</strain>
    </source>
</reference>
<protein>
    <recommendedName>
        <fullName evidence="8">Zn(2)-C6 fungal-type domain-containing protein</fullName>
    </recommendedName>
</protein>
<keyword evidence="5" id="KW-0804">Transcription</keyword>
<dbReference type="GO" id="GO:0003677">
    <property type="term" value="F:DNA binding"/>
    <property type="evidence" value="ECO:0007669"/>
    <property type="project" value="UniProtKB-KW"/>
</dbReference>
<feature type="region of interest" description="Disordered" evidence="7">
    <location>
        <begin position="638"/>
        <end position="663"/>
    </location>
</feature>
<dbReference type="GeneID" id="37047848"/>
<keyword evidence="3" id="KW-0805">Transcription regulation</keyword>
<dbReference type="InterPro" id="IPR001138">
    <property type="entry name" value="Zn2Cys6_DnaBD"/>
</dbReference>
<keyword evidence="6" id="KW-0539">Nucleus</keyword>
<dbReference type="GO" id="GO:0005634">
    <property type="term" value="C:nucleus"/>
    <property type="evidence" value="ECO:0007669"/>
    <property type="project" value="UniProtKB-SubCell"/>
</dbReference>
<evidence type="ECO:0000256" key="6">
    <source>
        <dbReference type="ARBA" id="ARBA00023242"/>
    </source>
</evidence>
<dbReference type="GO" id="GO:0009893">
    <property type="term" value="P:positive regulation of metabolic process"/>
    <property type="evidence" value="ECO:0007669"/>
    <property type="project" value="UniProtKB-ARBA"/>
</dbReference>
<dbReference type="AlphaFoldDB" id="A0A317V2J6"/>
<dbReference type="GO" id="GO:0006351">
    <property type="term" value="P:DNA-templated transcription"/>
    <property type="evidence" value="ECO:0007669"/>
    <property type="project" value="InterPro"/>
</dbReference>
<dbReference type="GO" id="GO:0008270">
    <property type="term" value="F:zinc ion binding"/>
    <property type="evidence" value="ECO:0007669"/>
    <property type="project" value="InterPro"/>
</dbReference>
<dbReference type="Pfam" id="PF04082">
    <property type="entry name" value="Fungal_trans"/>
    <property type="match status" value="1"/>
</dbReference>
<dbReference type="InterPro" id="IPR036864">
    <property type="entry name" value="Zn2-C6_fun-type_DNA-bd_sf"/>
</dbReference>
<dbReference type="InterPro" id="IPR050613">
    <property type="entry name" value="Sec_Metabolite_Reg"/>
</dbReference>
<evidence type="ECO:0000256" key="4">
    <source>
        <dbReference type="ARBA" id="ARBA00023125"/>
    </source>
</evidence>
<dbReference type="SMART" id="SM00906">
    <property type="entry name" value="Fungal_trans"/>
    <property type="match status" value="1"/>
</dbReference>
<keyword evidence="4" id="KW-0238">DNA-binding</keyword>
<dbReference type="Gene3D" id="4.10.240.10">
    <property type="entry name" value="Zn(2)-C6 fungal-type DNA-binding domain"/>
    <property type="match status" value="1"/>
</dbReference>
<evidence type="ECO:0000313" key="9">
    <source>
        <dbReference type="EMBL" id="PWY67012.1"/>
    </source>
</evidence>
<feature type="domain" description="Zn(2)-C6 fungal-type" evidence="8">
    <location>
        <begin position="18"/>
        <end position="49"/>
    </location>
</feature>
<keyword evidence="10" id="KW-1185">Reference proteome</keyword>
<evidence type="ECO:0000256" key="1">
    <source>
        <dbReference type="ARBA" id="ARBA00004123"/>
    </source>
</evidence>
<dbReference type="OrthoDB" id="1747771at2759"/>
<dbReference type="InterPro" id="IPR007219">
    <property type="entry name" value="XnlR_reg_dom"/>
</dbReference>
<dbReference type="CDD" id="cd00067">
    <property type="entry name" value="GAL4"/>
    <property type="match status" value="1"/>
</dbReference>
<dbReference type="PANTHER" id="PTHR31001:SF76">
    <property type="entry name" value="ZN(2)-C6 FUNGAL-TYPE DOMAIN-CONTAINING PROTEIN"/>
    <property type="match status" value="1"/>
</dbReference>
<evidence type="ECO:0000313" key="10">
    <source>
        <dbReference type="Proteomes" id="UP000246171"/>
    </source>
</evidence>
<comment type="subcellular location">
    <subcellularLocation>
        <location evidence="1">Nucleus</location>
    </subcellularLocation>
</comment>
<feature type="compositionally biased region" description="Polar residues" evidence="7">
    <location>
        <begin position="638"/>
        <end position="656"/>
    </location>
</feature>
<proteinExistence type="predicted"/>
<dbReference type="GO" id="GO:0000981">
    <property type="term" value="F:DNA-binding transcription factor activity, RNA polymerase II-specific"/>
    <property type="evidence" value="ECO:0007669"/>
    <property type="project" value="InterPro"/>
</dbReference>
<dbReference type="PROSITE" id="PS50048">
    <property type="entry name" value="ZN2_CY6_FUNGAL_2"/>
    <property type="match status" value="1"/>
</dbReference>
<sequence length="717" mass="81191">MCLAMPQPMRQTQRVPRTCMQCARRKIKCSKKIPCEECIRRGDTVACKREIVRVHGKVTVAVDEETRIDDSDAESNLVRENISLKTRIRQLESVLSRPETLKLEADIFRLSPAAGNSQSSDKILNDFQSLPFGLLVEASQVPRSTIHPRDDHLLLVLPDRHWSETIVRFSLDHFGWVHCALDASGFMVDHSSFWDHLSHSRLDSPRNHAWIAVYLSVLATGVYFMGEDNICEVRFLQESLPSYKPSLLSRVPTELCRTWCEAALKELNYANYLSKPSISTVQTLVILNIVHKNLGESSREYTLHGLAVNIARLIGIDRLGGRHERQNTSPVKDTGLIRKDENVYRRLWWTLVICDWMTVWSRPISIHPDSFTTVLETEDNKEISPTLPGGEKVPSPYEYHKAMAQLAATMQNHARSIKEWTTATVQASFEELDAVASSFPPHLSYPGTDEPMLQIEQGFEWIYVQRYLIFNCLDCWHINLCVALIPHLLSSPSSTESDVQQSGISCAKAILSRRYHDPCPHFHKFWATTCSIVTAAIFLALDLICFRQHRSSAEVAEEKALILFGIYLLERTCTDTRHDALVVLRRLVELSDVIRSRQVIDQRVFVRLMKLVASPKLWDSFPGTEVTLRFLFADPSSTGEATKSVSDNDEQLQSADPSPATYGDILPNTLSRFATMTGETGDEFPLADDLFSSELIDMSLPWLDPGCLMTFPNEVSL</sequence>
<organism evidence="9 10">
    <name type="scientific">Aspergillus eucalypticola (strain CBS 122712 / IBT 29274)</name>
    <dbReference type="NCBI Taxonomy" id="1448314"/>
    <lineage>
        <taxon>Eukaryota</taxon>
        <taxon>Fungi</taxon>
        <taxon>Dikarya</taxon>
        <taxon>Ascomycota</taxon>
        <taxon>Pezizomycotina</taxon>
        <taxon>Eurotiomycetes</taxon>
        <taxon>Eurotiomycetidae</taxon>
        <taxon>Eurotiales</taxon>
        <taxon>Aspergillaceae</taxon>
        <taxon>Aspergillus</taxon>
        <taxon>Aspergillus subgen. Circumdati</taxon>
    </lineage>
</organism>
<dbReference type="SUPFAM" id="SSF57701">
    <property type="entry name" value="Zn2/Cys6 DNA-binding domain"/>
    <property type="match status" value="1"/>
</dbReference>
<evidence type="ECO:0000256" key="3">
    <source>
        <dbReference type="ARBA" id="ARBA00023015"/>
    </source>
</evidence>
<name>A0A317V2J6_ASPEC</name>
<dbReference type="SMART" id="SM00066">
    <property type="entry name" value="GAL4"/>
    <property type="match status" value="1"/>
</dbReference>
<evidence type="ECO:0000256" key="5">
    <source>
        <dbReference type="ARBA" id="ARBA00023163"/>
    </source>
</evidence>
<gene>
    <name evidence="9" type="ORF">BO83DRAFT_105140</name>
</gene>
<comment type="caution">
    <text evidence="9">The sequence shown here is derived from an EMBL/GenBank/DDBJ whole genome shotgun (WGS) entry which is preliminary data.</text>
</comment>
<dbReference type="EMBL" id="MSFU01000023">
    <property type="protein sequence ID" value="PWY67012.1"/>
    <property type="molecule type" value="Genomic_DNA"/>
</dbReference>
<evidence type="ECO:0000259" key="8">
    <source>
        <dbReference type="PROSITE" id="PS50048"/>
    </source>
</evidence>
<keyword evidence="2" id="KW-0479">Metal-binding</keyword>
<evidence type="ECO:0000256" key="2">
    <source>
        <dbReference type="ARBA" id="ARBA00022723"/>
    </source>
</evidence>
<dbReference type="VEuPathDB" id="FungiDB:BO83DRAFT_105140"/>
<dbReference type="PANTHER" id="PTHR31001">
    <property type="entry name" value="UNCHARACTERIZED TRANSCRIPTIONAL REGULATORY PROTEIN"/>
    <property type="match status" value="1"/>
</dbReference>
<dbReference type="PROSITE" id="PS00463">
    <property type="entry name" value="ZN2_CY6_FUNGAL_1"/>
    <property type="match status" value="1"/>
</dbReference>
<dbReference type="RefSeq" id="XP_025385320.1">
    <property type="nucleotide sequence ID" value="XM_025525886.1"/>
</dbReference>
<evidence type="ECO:0000256" key="7">
    <source>
        <dbReference type="SAM" id="MobiDB-lite"/>
    </source>
</evidence>